<name>A0A239JXH1_9FIRM</name>
<keyword evidence="1" id="KW-0472">Membrane</keyword>
<dbReference type="OrthoDB" id="1707123at2"/>
<dbReference type="EMBL" id="FZOJ01000039">
    <property type="protein sequence ID" value="SNT09524.1"/>
    <property type="molecule type" value="Genomic_DNA"/>
</dbReference>
<keyword evidence="1" id="KW-0812">Transmembrane</keyword>
<keyword evidence="3" id="KW-1185">Reference proteome</keyword>
<feature type="transmembrane region" description="Helical" evidence="1">
    <location>
        <begin position="39"/>
        <end position="56"/>
    </location>
</feature>
<protein>
    <recommendedName>
        <fullName evidence="4">DUF5668 domain-containing protein</fullName>
    </recommendedName>
</protein>
<feature type="transmembrane region" description="Helical" evidence="1">
    <location>
        <begin position="12"/>
        <end position="33"/>
    </location>
</feature>
<evidence type="ECO:0000313" key="2">
    <source>
        <dbReference type="EMBL" id="SNT09524.1"/>
    </source>
</evidence>
<gene>
    <name evidence="2" type="ORF">SAMN05446037_103923</name>
</gene>
<organism evidence="2 3">
    <name type="scientific">Anaerovirgula multivorans</name>
    <dbReference type="NCBI Taxonomy" id="312168"/>
    <lineage>
        <taxon>Bacteria</taxon>
        <taxon>Bacillati</taxon>
        <taxon>Bacillota</taxon>
        <taxon>Clostridia</taxon>
        <taxon>Peptostreptococcales</taxon>
        <taxon>Natronincolaceae</taxon>
        <taxon>Anaerovirgula</taxon>
    </lineage>
</organism>
<reference evidence="2 3" key="1">
    <citation type="submission" date="2017-06" db="EMBL/GenBank/DDBJ databases">
        <authorList>
            <person name="Kim H.J."/>
            <person name="Triplett B.A."/>
        </authorList>
    </citation>
    <scope>NUCLEOTIDE SEQUENCE [LARGE SCALE GENOMIC DNA]</scope>
    <source>
        <strain evidence="2 3">SCA</strain>
    </source>
</reference>
<feature type="transmembrane region" description="Helical" evidence="1">
    <location>
        <begin position="68"/>
        <end position="97"/>
    </location>
</feature>
<keyword evidence="1" id="KW-1133">Transmembrane helix</keyword>
<evidence type="ECO:0000256" key="1">
    <source>
        <dbReference type="SAM" id="Phobius"/>
    </source>
</evidence>
<proteinExistence type="predicted"/>
<dbReference type="Proteomes" id="UP000198304">
    <property type="component" value="Unassembled WGS sequence"/>
</dbReference>
<dbReference type="AlphaFoldDB" id="A0A239JXH1"/>
<evidence type="ECO:0008006" key="4">
    <source>
        <dbReference type="Google" id="ProtNLM"/>
    </source>
</evidence>
<dbReference type="RefSeq" id="WP_089285134.1">
    <property type="nucleotide sequence ID" value="NZ_FZOJ01000039.1"/>
</dbReference>
<accession>A0A239JXH1</accession>
<sequence length="307" mass="34669">MGRWRVGTLSMGITLMVLGVILLISLFGGFRIADQLLKAWPVLLILLGGEILYYLYRAKEEQPKIRYDIFSIFMIAVIFLTSTIFYGFASMGILGYLTTWVNSNDYSIALETMEKPINGNINKIIIQVPNWTTIELKGHSEQKITYRGSGDVFCTSLETAEEIMKQGDVIIEEIGNTLYVHFLSVDRRDDFKQGVTNLHYNLFLPVDVDVEIKGGNYYSKVAVDGEIVKGDWLIDGVSNIQVIGNAKSNFQLELAVDDMYNLKGNIDWEVEEQQDQGFIQYVVGGYQFGEAQHRLNIIGGTVEVINF</sequence>
<evidence type="ECO:0000313" key="3">
    <source>
        <dbReference type="Proteomes" id="UP000198304"/>
    </source>
</evidence>